<dbReference type="SUPFAM" id="SSF54975">
    <property type="entry name" value="Acylphosphatase/BLUF domain-like"/>
    <property type="match status" value="1"/>
</dbReference>
<dbReference type="InterPro" id="IPR007024">
    <property type="entry name" value="BLUF_domain"/>
</dbReference>
<dbReference type="Proteomes" id="UP000468687">
    <property type="component" value="Unassembled WGS sequence"/>
</dbReference>
<name>A0A6P0HNN7_9ACTN</name>
<keyword evidence="3" id="KW-1185">Reference proteome</keyword>
<dbReference type="GO" id="GO:0071949">
    <property type="term" value="F:FAD binding"/>
    <property type="evidence" value="ECO:0007669"/>
    <property type="project" value="InterPro"/>
</dbReference>
<dbReference type="InterPro" id="IPR036046">
    <property type="entry name" value="Acylphosphatase-like_dom_sf"/>
</dbReference>
<feature type="domain" description="BLUF" evidence="1">
    <location>
        <begin position="1"/>
        <end position="92"/>
    </location>
</feature>
<accession>A0A6P0HNN7</accession>
<dbReference type="EMBL" id="JAAGXA010000017">
    <property type="protein sequence ID" value="NEN80251.1"/>
    <property type="molecule type" value="Genomic_DNA"/>
</dbReference>
<protein>
    <submittedName>
        <fullName evidence="2">BLUF domain-containing protein</fullName>
    </submittedName>
</protein>
<evidence type="ECO:0000313" key="3">
    <source>
        <dbReference type="Proteomes" id="UP000468687"/>
    </source>
</evidence>
<dbReference type="GO" id="GO:0009882">
    <property type="term" value="F:blue light photoreceptor activity"/>
    <property type="evidence" value="ECO:0007669"/>
    <property type="project" value="InterPro"/>
</dbReference>
<dbReference type="PROSITE" id="PS50925">
    <property type="entry name" value="BLUF"/>
    <property type="match status" value="1"/>
</dbReference>
<gene>
    <name evidence="2" type="ORF">G3T38_18495</name>
</gene>
<dbReference type="Pfam" id="PF04940">
    <property type="entry name" value="BLUF"/>
    <property type="match status" value="1"/>
</dbReference>
<organism evidence="2 3">
    <name type="scientific">Nocardioides zeae</name>
    <dbReference type="NCBI Taxonomy" id="1457234"/>
    <lineage>
        <taxon>Bacteria</taxon>
        <taxon>Bacillati</taxon>
        <taxon>Actinomycetota</taxon>
        <taxon>Actinomycetes</taxon>
        <taxon>Propionibacteriales</taxon>
        <taxon>Nocardioidaceae</taxon>
        <taxon>Nocardioides</taxon>
    </lineage>
</organism>
<reference evidence="2 3" key="1">
    <citation type="journal article" date="2014" name="Int. J. Syst. Evol. Microbiol.">
        <title>Nocardioides zeae sp. nov., isolated from the stem of Zea mays.</title>
        <authorList>
            <person name="Glaeser S.P."/>
            <person name="McInroy J.A."/>
            <person name="Busse H.J."/>
            <person name="Kampfer P."/>
        </authorList>
    </citation>
    <scope>NUCLEOTIDE SEQUENCE [LARGE SCALE GENOMIC DNA]</scope>
    <source>
        <strain evidence="2 3">JCM 30728</strain>
    </source>
</reference>
<evidence type="ECO:0000313" key="2">
    <source>
        <dbReference type="EMBL" id="NEN80251.1"/>
    </source>
</evidence>
<comment type="caution">
    <text evidence="2">The sequence shown here is derived from an EMBL/GenBank/DDBJ whole genome shotgun (WGS) entry which is preliminary data.</text>
</comment>
<dbReference type="SMART" id="SM01034">
    <property type="entry name" value="BLUF"/>
    <property type="match status" value="1"/>
</dbReference>
<evidence type="ECO:0000259" key="1">
    <source>
        <dbReference type="PROSITE" id="PS50925"/>
    </source>
</evidence>
<dbReference type="Gene3D" id="3.30.70.100">
    <property type="match status" value="1"/>
</dbReference>
<dbReference type="AlphaFoldDB" id="A0A6P0HNN7"/>
<dbReference type="RefSeq" id="WP_163774040.1">
    <property type="nucleotide sequence ID" value="NZ_JAAGXA010000017.1"/>
</dbReference>
<proteinExistence type="predicted"/>
<sequence>MISLTYLSSAVDPMSPGELEDLLHQSRAANHAADLTGALLYADGSFVQTLEGPDAAVHATFGRILSDPRHRGLFIVLNEPVAERAFPEWTMGFRRIDGVEAQRLPGFSDYLRTNRELGLTTPAGGSAEVFHQVFREGLR</sequence>